<organism evidence="1 2">
    <name type="scientific">Belliella marina</name>
    <dbReference type="NCBI Taxonomy" id="1644146"/>
    <lineage>
        <taxon>Bacteria</taxon>
        <taxon>Pseudomonadati</taxon>
        <taxon>Bacteroidota</taxon>
        <taxon>Cytophagia</taxon>
        <taxon>Cytophagales</taxon>
        <taxon>Cyclobacteriaceae</taxon>
        <taxon>Belliella</taxon>
    </lineage>
</organism>
<dbReference type="RefSeq" id="WP_376888693.1">
    <property type="nucleotide sequence ID" value="NZ_JBHUHR010000046.1"/>
</dbReference>
<sequence length="240" mass="27649">MTSIMFSAYFNHVNTLLRAIALCQRSQKAMQVKEGLDSKLLIPEELIEKHYCNQLPAGFGELLENNGSGLDCVDNHSPSLITAYLPNVLNWLHEMEIPRVFEENPCSIPVLLYEEKLSTDHLLFHYDGTPASGDLIRNFIALFQNNIKGSKATIISPSFIPKSKMREEQELIQLVSENTHETSFIKFNFTRIGDFWSYAVKHHCTMLVTSKYYQADLAKVLFHFYKGGMWYKNLSFYLSY</sequence>
<comment type="caution">
    <text evidence="1">The sequence shown here is derived from an EMBL/GenBank/DDBJ whole genome shotgun (WGS) entry which is preliminary data.</text>
</comment>
<evidence type="ECO:0000313" key="1">
    <source>
        <dbReference type="EMBL" id="MFD2037087.1"/>
    </source>
</evidence>
<dbReference type="Proteomes" id="UP001597361">
    <property type="component" value="Unassembled WGS sequence"/>
</dbReference>
<evidence type="ECO:0000313" key="2">
    <source>
        <dbReference type="Proteomes" id="UP001597361"/>
    </source>
</evidence>
<accession>A0ABW4VS30</accession>
<gene>
    <name evidence="1" type="ORF">ACFSKL_19975</name>
</gene>
<protein>
    <submittedName>
        <fullName evidence="1">Uncharacterized protein</fullName>
    </submittedName>
</protein>
<reference evidence="2" key="1">
    <citation type="journal article" date="2019" name="Int. J. Syst. Evol. Microbiol.">
        <title>The Global Catalogue of Microorganisms (GCM) 10K type strain sequencing project: providing services to taxonomists for standard genome sequencing and annotation.</title>
        <authorList>
            <consortium name="The Broad Institute Genomics Platform"/>
            <consortium name="The Broad Institute Genome Sequencing Center for Infectious Disease"/>
            <person name="Wu L."/>
            <person name="Ma J."/>
        </authorList>
    </citation>
    <scope>NUCLEOTIDE SEQUENCE [LARGE SCALE GENOMIC DNA]</scope>
    <source>
        <strain evidence="2">CGMCC 1.15180</strain>
    </source>
</reference>
<proteinExistence type="predicted"/>
<dbReference type="EMBL" id="JBHUHR010000046">
    <property type="protein sequence ID" value="MFD2037087.1"/>
    <property type="molecule type" value="Genomic_DNA"/>
</dbReference>
<keyword evidence="2" id="KW-1185">Reference proteome</keyword>
<name>A0ABW4VS30_9BACT</name>